<reference evidence="1" key="1">
    <citation type="journal article" date="2015" name="Nature">
        <title>Complex archaea that bridge the gap between prokaryotes and eukaryotes.</title>
        <authorList>
            <person name="Spang A."/>
            <person name="Saw J.H."/>
            <person name="Jorgensen S.L."/>
            <person name="Zaremba-Niedzwiedzka K."/>
            <person name="Martijn J."/>
            <person name="Lind A.E."/>
            <person name="van Eijk R."/>
            <person name="Schleper C."/>
            <person name="Guy L."/>
            <person name="Ettema T.J."/>
        </authorList>
    </citation>
    <scope>NUCLEOTIDE SEQUENCE</scope>
</reference>
<accession>A0A0F9KBR6</accession>
<comment type="caution">
    <text evidence="1">The sequence shown here is derived from an EMBL/GenBank/DDBJ whole genome shotgun (WGS) entry which is preliminary data.</text>
</comment>
<name>A0A0F9KBR6_9ZZZZ</name>
<dbReference type="EMBL" id="LAZR01008343">
    <property type="protein sequence ID" value="KKM79383.1"/>
    <property type="molecule type" value="Genomic_DNA"/>
</dbReference>
<protein>
    <submittedName>
        <fullName evidence="1">Uncharacterized protein</fullName>
    </submittedName>
</protein>
<gene>
    <name evidence="1" type="ORF">LCGC14_1350440</name>
</gene>
<dbReference type="AlphaFoldDB" id="A0A0F9KBR6"/>
<proteinExistence type="predicted"/>
<organism evidence="1">
    <name type="scientific">marine sediment metagenome</name>
    <dbReference type="NCBI Taxonomy" id="412755"/>
    <lineage>
        <taxon>unclassified sequences</taxon>
        <taxon>metagenomes</taxon>
        <taxon>ecological metagenomes</taxon>
    </lineage>
</organism>
<sequence>MPKKPKELTKNINVRISEEQEKEWRNYMKKNHFSNLSTFVRWCVEEIVEGYYNQKGNFDEKEVLRKKIEEHDVRLGELLKSQQDILKIVAQKSPTKETDKPLQEYQKGIMLNYLNTPHDEKDIGKLFSDLTEVEILNIINELLESNLIGQVDDKYVRFE</sequence>
<evidence type="ECO:0000313" key="1">
    <source>
        <dbReference type="EMBL" id="KKM79383.1"/>
    </source>
</evidence>